<dbReference type="InterPro" id="IPR009506">
    <property type="entry name" value="YjiS-like"/>
</dbReference>
<dbReference type="EMBL" id="QZCG01000003">
    <property type="protein sequence ID" value="RJE87252.1"/>
    <property type="molecule type" value="Genomic_DNA"/>
</dbReference>
<accession>A0A418T216</accession>
<gene>
    <name evidence="2" type="ORF">D3P04_05785</name>
</gene>
<reference evidence="3" key="1">
    <citation type="submission" date="2018-09" db="EMBL/GenBank/DDBJ databases">
        <title>Acidovorax cavernicola nov. sp. isolated from Gruta de las Maravillas (Aracena, Spain).</title>
        <authorList>
            <person name="Jurado V."/>
            <person name="Gutierrez-Patricio S."/>
            <person name="Gonzalez-Pimentel J.L."/>
            <person name="Miller A.Z."/>
            <person name="Laiz L."/>
            <person name="Saiz-Jimenez C."/>
        </authorList>
    </citation>
    <scope>NUCLEOTIDE SEQUENCE [LARGE SCALE GENOMIC DNA]</scope>
    <source>
        <strain evidence="3">1011MAR3C25</strain>
    </source>
</reference>
<evidence type="ECO:0000313" key="3">
    <source>
        <dbReference type="Proteomes" id="UP000284202"/>
    </source>
</evidence>
<evidence type="ECO:0000313" key="2">
    <source>
        <dbReference type="EMBL" id="RJE87252.1"/>
    </source>
</evidence>
<organism evidence="2 3">
    <name type="scientific">Paracoccus onubensis</name>
    <dbReference type="NCBI Taxonomy" id="1675788"/>
    <lineage>
        <taxon>Bacteria</taxon>
        <taxon>Pseudomonadati</taxon>
        <taxon>Pseudomonadota</taxon>
        <taxon>Alphaproteobacteria</taxon>
        <taxon>Rhodobacterales</taxon>
        <taxon>Paracoccaceae</taxon>
        <taxon>Paracoccus</taxon>
    </lineage>
</organism>
<dbReference type="RefSeq" id="WP_119746831.1">
    <property type="nucleotide sequence ID" value="NZ_QZCG01000003.1"/>
</dbReference>
<keyword evidence="3" id="KW-1185">Reference proteome</keyword>
<dbReference type="OrthoDB" id="8005167at2"/>
<feature type="domain" description="YjiS-like" evidence="1">
    <location>
        <begin position="20"/>
        <end position="48"/>
    </location>
</feature>
<name>A0A418T216_9RHOB</name>
<dbReference type="Proteomes" id="UP000284202">
    <property type="component" value="Unassembled WGS sequence"/>
</dbReference>
<protein>
    <submittedName>
        <fullName evidence="2">DUF1127 domain-containing protein</fullName>
    </submittedName>
</protein>
<proteinExistence type="predicted"/>
<comment type="caution">
    <text evidence="2">The sequence shown here is derived from an EMBL/GenBank/DDBJ whole genome shotgun (WGS) entry which is preliminary data.</text>
</comment>
<dbReference type="Pfam" id="PF06568">
    <property type="entry name" value="YjiS-like"/>
    <property type="match status" value="1"/>
</dbReference>
<dbReference type="AlphaFoldDB" id="A0A418T216"/>
<evidence type="ECO:0000259" key="1">
    <source>
        <dbReference type="Pfam" id="PF06568"/>
    </source>
</evidence>
<sequence>MNVSVIKRTWVLLCQRLVLWSGNSRHKHRLSKLDDHLLDDIGITREEAKKLDGDQ</sequence>